<dbReference type="Proteomes" id="UP001165740">
    <property type="component" value="Chromosome 9"/>
</dbReference>
<dbReference type="OMA" id="MMTRIAC"/>
<evidence type="ECO:0000313" key="6">
    <source>
        <dbReference type="RefSeq" id="XP_055896587.1"/>
    </source>
</evidence>
<dbReference type="RefSeq" id="XP_055896587.1">
    <property type="nucleotide sequence ID" value="XM_056040612.1"/>
</dbReference>
<gene>
    <name evidence="6 7 8 9" type="primary">LOC106076404</name>
</gene>
<proteinExistence type="inferred from homology"/>
<evidence type="ECO:0000313" key="7">
    <source>
        <dbReference type="RefSeq" id="XP_055896588.1"/>
    </source>
</evidence>
<evidence type="ECO:0000313" key="8">
    <source>
        <dbReference type="RefSeq" id="XP_055896589.1"/>
    </source>
</evidence>
<dbReference type="GO" id="GO:0005525">
    <property type="term" value="F:GTP binding"/>
    <property type="evidence" value="ECO:0007669"/>
    <property type="project" value="UniProtKB-KW"/>
</dbReference>
<dbReference type="SUPFAM" id="SSF52540">
    <property type="entry name" value="P-loop containing nucleoside triphosphate hydrolases"/>
    <property type="match status" value="1"/>
</dbReference>
<sequence>MATSKKEITVVLLGKTGYGKSSTGNTLLGAYRFEESNSMSSISKTVVDYSNEDKDCRWRVYDTRGLMDVEKETPYEDFLSICEDITKLMQICKEHSSHITVFLLVFTFINKFSCEDKKSVEWIETIFGKTFFENHCIIVLTREDCFDGNLDNWLQKQTGEFANLVKRCKQRVVPVCNKDIDNNDKRREDSRKKLRSSIIEFKQPTWLCYTFDDYMKQSQERNLALVELELPILDVKYKQEISSVRETRLKLKLKEEALNLHTRIGVLIEDIKRKDNKTGLLDKYIEELEFEKAAIPLKSCKIF</sequence>
<evidence type="ECO:0000256" key="1">
    <source>
        <dbReference type="ARBA" id="ARBA00008535"/>
    </source>
</evidence>
<dbReference type="RefSeq" id="XP_055896588.1">
    <property type="nucleotide sequence ID" value="XM_056040613.1"/>
</dbReference>
<dbReference type="RefSeq" id="XP_055896589.1">
    <property type="nucleotide sequence ID" value="XM_056040614.1"/>
</dbReference>
<accession>A0A9W3BAM7</accession>
<dbReference type="InterPro" id="IPR006703">
    <property type="entry name" value="G_AIG1"/>
</dbReference>
<evidence type="ECO:0000313" key="5">
    <source>
        <dbReference type="Proteomes" id="UP001165740"/>
    </source>
</evidence>
<name>A0A9W3BAM7_BIOGL</name>
<evidence type="ECO:0000256" key="3">
    <source>
        <dbReference type="ARBA" id="ARBA00023134"/>
    </source>
</evidence>
<dbReference type="PROSITE" id="PS51720">
    <property type="entry name" value="G_AIG1"/>
    <property type="match status" value="1"/>
</dbReference>
<dbReference type="Gene3D" id="3.40.50.300">
    <property type="entry name" value="P-loop containing nucleotide triphosphate hydrolases"/>
    <property type="match status" value="1"/>
</dbReference>
<dbReference type="PANTHER" id="PTHR10903">
    <property type="entry name" value="GTPASE, IMAP FAMILY MEMBER-RELATED"/>
    <property type="match status" value="1"/>
</dbReference>
<dbReference type="RefSeq" id="XP_055896590.1">
    <property type="nucleotide sequence ID" value="XM_056040615.1"/>
</dbReference>
<comment type="similarity">
    <text evidence="1">Belongs to the TRAFAC class TrmE-Era-EngA-EngB-Septin-like GTPase superfamily. AIG1/Toc34/Toc159-like paraseptin GTPase family. IAN subfamily.</text>
</comment>
<evidence type="ECO:0000313" key="9">
    <source>
        <dbReference type="RefSeq" id="XP_055896590.1"/>
    </source>
</evidence>
<evidence type="ECO:0000256" key="2">
    <source>
        <dbReference type="ARBA" id="ARBA00022741"/>
    </source>
</evidence>
<protein>
    <submittedName>
        <fullName evidence="6 7">GTPase IMAP family member 7-like isoform X2</fullName>
    </submittedName>
</protein>
<evidence type="ECO:0000259" key="4">
    <source>
        <dbReference type="PROSITE" id="PS51720"/>
    </source>
</evidence>
<reference evidence="6 7" key="1">
    <citation type="submission" date="2025-04" db="UniProtKB">
        <authorList>
            <consortium name="RefSeq"/>
        </authorList>
    </citation>
    <scope>IDENTIFICATION</scope>
</reference>
<dbReference type="PANTHER" id="PTHR10903:SF184">
    <property type="entry name" value="GTP-BINDING PROTEIN A"/>
    <property type="match status" value="1"/>
</dbReference>
<dbReference type="GeneID" id="106076404"/>
<dbReference type="AlphaFoldDB" id="A0A9W3BAM7"/>
<feature type="domain" description="AIG1-type G" evidence="4">
    <location>
        <begin position="5"/>
        <end position="218"/>
    </location>
</feature>
<keyword evidence="2" id="KW-0547">Nucleotide-binding</keyword>
<dbReference type="Pfam" id="PF04548">
    <property type="entry name" value="AIG1"/>
    <property type="match status" value="1"/>
</dbReference>
<dbReference type="InterPro" id="IPR027417">
    <property type="entry name" value="P-loop_NTPase"/>
</dbReference>
<keyword evidence="5" id="KW-1185">Reference proteome</keyword>
<organism evidence="5 6">
    <name type="scientific">Biomphalaria glabrata</name>
    <name type="common">Bloodfluke planorb</name>
    <name type="synonym">Freshwater snail</name>
    <dbReference type="NCBI Taxonomy" id="6526"/>
    <lineage>
        <taxon>Eukaryota</taxon>
        <taxon>Metazoa</taxon>
        <taxon>Spiralia</taxon>
        <taxon>Lophotrochozoa</taxon>
        <taxon>Mollusca</taxon>
        <taxon>Gastropoda</taxon>
        <taxon>Heterobranchia</taxon>
        <taxon>Euthyneura</taxon>
        <taxon>Panpulmonata</taxon>
        <taxon>Hygrophila</taxon>
        <taxon>Lymnaeoidea</taxon>
        <taxon>Planorbidae</taxon>
        <taxon>Biomphalaria</taxon>
    </lineage>
</organism>
<keyword evidence="3" id="KW-0342">GTP-binding</keyword>
<dbReference type="InterPro" id="IPR045058">
    <property type="entry name" value="GIMA/IAN/Toc"/>
</dbReference>